<dbReference type="EMBL" id="MU089548">
    <property type="protein sequence ID" value="KAF7851324.1"/>
    <property type="molecule type" value="Genomic_DNA"/>
</dbReference>
<evidence type="ECO:0000313" key="8">
    <source>
        <dbReference type="Proteomes" id="UP000806378"/>
    </source>
</evidence>
<dbReference type="OrthoDB" id="1077042at2759"/>
<keyword evidence="5" id="KW-1015">Disulfide bond</keyword>
<dbReference type="GO" id="GO:0050832">
    <property type="term" value="P:defense response to fungus"/>
    <property type="evidence" value="ECO:0007669"/>
    <property type="project" value="UniProtKB-KW"/>
</dbReference>
<evidence type="ECO:0000313" key="7">
    <source>
        <dbReference type="EMBL" id="KAF7851324.1"/>
    </source>
</evidence>
<evidence type="ECO:0000256" key="2">
    <source>
        <dbReference type="ARBA" id="ARBA00022529"/>
    </source>
</evidence>
<dbReference type="InterPro" id="IPR010851">
    <property type="entry name" value="DEFL"/>
</dbReference>
<dbReference type="PANTHER" id="PTHR33830:SF34">
    <property type="entry name" value="KNOTTIN SCORPION TOXIN-LIKE DOMAIN-CONTAINING PROTEIN"/>
    <property type="match status" value="1"/>
</dbReference>
<dbReference type="GO" id="GO:0031640">
    <property type="term" value="P:killing of cells of another organism"/>
    <property type="evidence" value="ECO:0007669"/>
    <property type="project" value="UniProtKB-KW"/>
</dbReference>
<dbReference type="AlphaFoldDB" id="A0A8T0CW17"/>
<dbReference type="Gramene" id="rna-gnl|WGS:JABURB|Cocit.L4104.1">
    <property type="protein sequence ID" value="cds-KAF7851324.1"/>
    <property type="gene ID" value="gene-BT93_L4104"/>
</dbReference>
<dbReference type="PANTHER" id="PTHR33830">
    <property type="entry name" value="DEFENSIN-LIKE PROTEIN 184-RELATED"/>
    <property type="match status" value="1"/>
</dbReference>
<evidence type="ECO:0008006" key="9">
    <source>
        <dbReference type="Google" id="ProtNLM"/>
    </source>
</evidence>
<feature type="signal peptide" evidence="6">
    <location>
        <begin position="1"/>
        <end position="30"/>
    </location>
</feature>
<keyword evidence="2" id="KW-0929">Antimicrobial</keyword>
<comment type="caution">
    <text evidence="7">The sequence shown here is derived from an EMBL/GenBank/DDBJ whole genome shotgun (WGS) entry which is preliminary data.</text>
</comment>
<organism evidence="7 8">
    <name type="scientific">Corymbia citriodora subsp. variegata</name>
    <dbReference type="NCBI Taxonomy" id="360336"/>
    <lineage>
        <taxon>Eukaryota</taxon>
        <taxon>Viridiplantae</taxon>
        <taxon>Streptophyta</taxon>
        <taxon>Embryophyta</taxon>
        <taxon>Tracheophyta</taxon>
        <taxon>Spermatophyta</taxon>
        <taxon>Magnoliopsida</taxon>
        <taxon>eudicotyledons</taxon>
        <taxon>Gunneridae</taxon>
        <taxon>Pentapetalae</taxon>
        <taxon>rosids</taxon>
        <taxon>malvids</taxon>
        <taxon>Myrtales</taxon>
        <taxon>Myrtaceae</taxon>
        <taxon>Myrtoideae</taxon>
        <taxon>Eucalypteae</taxon>
        <taxon>Corymbia</taxon>
    </lineage>
</organism>
<evidence type="ECO:0000256" key="4">
    <source>
        <dbReference type="ARBA" id="ARBA00022821"/>
    </source>
</evidence>
<reference evidence="7" key="1">
    <citation type="submission" date="2020-05" db="EMBL/GenBank/DDBJ databases">
        <title>WGS assembly of Corymbia citriodora subspecies variegata.</title>
        <authorList>
            <person name="Barry K."/>
            <person name="Hundley H."/>
            <person name="Shu S."/>
            <person name="Jenkins J."/>
            <person name="Grimwood J."/>
            <person name="Baten A."/>
        </authorList>
    </citation>
    <scope>NUCLEOTIDE SEQUENCE</scope>
    <source>
        <strain evidence="7">CV2-018</strain>
    </source>
</reference>
<proteinExistence type="inferred from homology"/>
<accession>A0A8T0CW17</accession>
<keyword evidence="3" id="KW-0295">Fungicide</keyword>
<evidence type="ECO:0000256" key="6">
    <source>
        <dbReference type="SAM" id="SignalP"/>
    </source>
</evidence>
<evidence type="ECO:0000256" key="1">
    <source>
        <dbReference type="ARBA" id="ARBA00006722"/>
    </source>
</evidence>
<dbReference type="Proteomes" id="UP000806378">
    <property type="component" value="Unassembled WGS sequence"/>
</dbReference>
<sequence length="83" mass="9323">MKSPAFPSHLLLLLFSAEFLLAMAAWGVHAARIPEHTCYKLISFQKCSPQICVNECFKEAYGVGKCRSDGLCFCTYYCKLPPQ</sequence>
<gene>
    <name evidence="7" type="ORF">BT93_L4104</name>
</gene>
<evidence type="ECO:0000256" key="3">
    <source>
        <dbReference type="ARBA" id="ARBA00022577"/>
    </source>
</evidence>
<keyword evidence="8" id="KW-1185">Reference proteome</keyword>
<feature type="chain" id="PRO_5035801052" description="Knottin scorpion toxin-like domain-containing protein" evidence="6">
    <location>
        <begin position="31"/>
        <end position="83"/>
    </location>
</feature>
<dbReference type="Pfam" id="PF07333">
    <property type="entry name" value="SLR1-BP"/>
    <property type="match status" value="1"/>
</dbReference>
<comment type="similarity">
    <text evidence="1">Belongs to the DEFL family.</text>
</comment>
<name>A0A8T0CW17_CORYI</name>
<keyword evidence="4" id="KW-0611">Plant defense</keyword>
<protein>
    <recommendedName>
        <fullName evidence="9">Knottin scorpion toxin-like domain-containing protein</fullName>
    </recommendedName>
</protein>
<evidence type="ECO:0000256" key="5">
    <source>
        <dbReference type="ARBA" id="ARBA00023157"/>
    </source>
</evidence>
<keyword evidence="6" id="KW-0732">Signal</keyword>